<feature type="coiled-coil region" evidence="6">
    <location>
        <begin position="46"/>
        <end position="73"/>
    </location>
</feature>
<evidence type="ECO:0000313" key="9">
    <source>
        <dbReference type="EMBL" id="QCK85569.1"/>
    </source>
</evidence>
<sequence length="527" mass="59552">MMTTKIRNLLDRDGRYFARRVVPVHLRELLGRELRTPLGGERAIAIRRLHGALADFEHQIEDAEAQVLDRRKKAPRRIVRPRSPEQVAREQYEALLALDDDYRNRGPDYANSELNHGRIEILRKIAAGRATNVEMGAALSHWVEVLRQNSELPGAFGSTEWRNAMRLWARAEIDLLARVQDRDEGTLDDKGVPDFLAPKSSEAANQPAEVSIRGLFAAYVEQSQKAGKGQVAARLWAPVVEKFVRFIEHDNANLVERKDVLRWRDHLLQSLSSKTTKDVYLGALRAIYRWAEDNELVDRNPVTNIKVTLARQVLGRERGYNDQEATAVLRAAWNYQPRSTVEEGGRELAQTSAARRWAPLLCAYTGARITEITQLRKQDIVDGEIPYIRITPDAGSTKTARYLDVPIHSHLVEIGFMEFVAELPDGPLFYRDNSRTGTTHPSKMVAGKISSWVRSLGRLDKRVQPSHGWRHRLKTVGREIGVAPRVLDALQGHAARTAGDGYGDISLKAKKSAIELFPRFVIEDEQA</sequence>
<dbReference type="RefSeq" id="WP_137098903.1">
    <property type="nucleotide sequence ID" value="NZ_CP039865.1"/>
</dbReference>
<dbReference type="GO" id="GO:0006310">
    <property type="term" value="P:DNA recombination"/>
    <property type="evidence" value="ECO:0007669"/>
    <property type="project" value="UniProtKB-KW"/>
</dbReference>
<dbReference type="PROSITE" id="PS51898">
    <property type="entry name" value="TYR_RECOMBINASE"/>
    <property type="match status" value="1"/>
</dbReference>
<dbReference type="Proteomes" id="UP000298588">
    <property type="component" value="Chromosome"/>
</dbReference>
<dbReference type="SUPFAM" id="SSF56349">
    <property type="entry name" value="DNA breaking-rejoining enzymes"/>
    <property type="match status" value="1"/>
</dbReference>
<comment type="similarity">
    <text evidence="1">Belongs to the 'phage' integrase family.</text>
</comment>
<evidence type="ECO:0000259" key="8">
    <source>
        <dbReference type="PROSITE" id="PS51900"/>
    </source>
</evidence>
<dbReference type="AlphaFoldDB" id="A0A4D7QII9"/>
<gene>
    <name evidence="9" type="ORF">E8L99_07205</name>
</gene>
<dbReference type="InterPro" id="IPR002104">
    <property type="entry name" value="Integrase_catalytic"/>
</dbReference>
<dbReference type="EMBL" id="CP039865">
    <property type="protein sequence ID" value="QCK85569.1"/>
    <property type="molecule type" value="Genomic_DNA"/>
</dbReference>
<dbReference type="GO" id="GO:0015074">
    <property type="term" value="P:DNA integration"/>
    <property type="evidence" value="ECO:0007669"/>
    <property type="project" value="UniProtKB-KW"/>
</dbReference>
<feature type="domain" description="Tyr recombinase" evidence="7">
    <location>
        <begin position="315"/>
        <end position="515"/>
    </location>
</feature>
<keyword evidence="3 5" id="KW-0238">DNA-binding</keyword>
<evidence type="ECO:0000256" key="2">
    <source>
        <dbReference type="ARBA" id="ARBA00022908"/>
    </source>
</evidence>
<evidence type="ECO:0000256" key="3">
    <source>
        <dbReference type="ARBA" id="ARBA00023125"/>
    </source>
</evidence>
<name>A0A4D7QII9_9HYPH</name>
<keyword evidence="6" id="KW-0175">Coiled coil</keyword>
<accession>A0A4D7QII9</accession>
<feature type="domain" description="Core-binding (CB)" evidence="8">
    <location>
        <begin position="210"/>
        <end position="292"/>
    </location>
</feature>
<keyword evidence="10" id="KW-1185">Reference proteome</keyword>
<dbReference type="GO" id="GO:0003677">
    <property type="term" value="F:DNA binding"/>
    <property type="evidence" value="ECO:0007669"/>
    <property type="project" value="UniProtKB-UniRule"/>
</dbReference>
<protein>
    <recommendedName>
        <fullName evidence="11">Integrase</fullName>
    </recommendedName>
</protein>
<dbReference type="Gene3D" id="1.10.443.10">
    <property type="entry name" value="Intergrase catalytic core"/>
    <property type="match status" value="1"/>
</dbReference>
<evidence type="ECO:0000256" key="1">
    <source>
        <dbReference type="ARBA" id="ARBA00008857"/>
    </source>
</evidence>
<dbReference type="PANTHER" id="PTHR30349">
    <property type="entry name" value="PHAGE INTEGRASE-RELATED"/>
    <property type="match status" value="1"/>
</dbReference>
<keyword evidence="4" id="KW-0233">DNA recombination</keyword>
<dbReference type="PANTHER" id="PTHR30349:SF41">
    <property type="entry name" value="INTEGRASE_RECOMBINASE PROTEIN MJ0367-RELATED"/>
    <property type="match status" value="1"/>
</dbReference>
<evidence type="ECO:0000256" key="6">
    <source>
        <dbReference type="SAM" id="Coils"/>
    </source>
</evidence>
<dbReference type="InterPro" id="IPR011010">
    <property type="entry name" value="DNA_brk_join_enz"/>
</dbReference>
<keyword evidence="2" id="KW-0229">DNA integration</keyword>
<dbReference type="InterPro" id="IPR044068">
    <property type="entry name" value="CB"/>
</dbReference>
<evidence type="ECO:0000256" key="4">
    <source>
        <dbReference type="ARBA" id="ARBA00023172"/>
    </source>
</evidence>
<dbReference type="KEGG" id="paqt:E8L99_07205"/>
<dbReference type="InterPro" id="IPR050090">
    <property type="entry name" value="Tyrosine_recombinase_XerCD"/>
</dbReference>
<organism evidence="9 10">
    <name type="scientific">Phreatobacter aquaticus</name>
    <dbReference type="NCBI Taxonomy" id="2570229"/>
    <lineage>
        <taxon>Bacteria</taxon>
        <taxon>Pseudomonadati</taxon>
        <taxon>Pseudomonadota</taxon>
        <taxon>Alphaproteobacteria</taxon>
        <taxon>Hyphomicrobiales</taxon>
        <taxon>Phreatobacteraceae</taxon>
        <taxon>Phreatobacter</taxon>
    </lineage>
</organism>
<evidence type="ECO:0000259" key="7">
    <source>
        <dbReference type="PROSITE" id="PS51898"/>
    </source>
</evidence>
<dbReference type="Gene3D" id="1.10.150.130">
    <property type="match status" value="1"/>
</dbReference>
<dbReference type="InterPro" id="IPR010998">
    <property type="entry name" value="Integrase_recombinase_N"/>
</dbReference>
<proteinExistence type="inferred from homology"/>
<evidence type="ECO:0000256" key="5">
    <source>
        <dbReference type="PROSITE-ProRule" id="PRU01248"/>
    </source>
</evidence>
<dbReference type="OrthoDB" id="9784724at2"/>
<evidence type="ECO:0008006" key="11">
    <source>
        <dbReference type="Google" id="ProtNLM"/>
    </source>
</evidence>
<evidence type="ECO:0000313" key="10">
    <source>
        <dbReference type="Proteomes" id="UP000298588"/>
    </source>
</evidence>
<dbReference type="InterPro" id="IPR013762">
    <property type="entry name" value="Integrase-like_cat_sf"/>
</dbReference>
<dbReference type="PROSITE" id="PS51900">
    <property type="entry name" value="CB"/>
    <property type="match status" value="1"/>
</dbReference>
<reference evidence="9 10" key="1">
    <citation type="submission" date="2019-04" db="EMBL/GenBank/DDBJ databases">
        <title>Phreatobacter aquaticus sp. nov.</title>
        <authorList>
            <person name="Choi A."/>
            <person name="Baek K."/>
        </authorList>
    </citation>
    <scope>NUCLEOTIDE SEQUENCE [LARGE SCALE GENOMIC DNA]</scope>
    <source>
        <strain evidence="9 10">NMCR1094</strain>
    </source>
</reference>